<sequence length="624" mass="70041">MVYQTGSFVAENTISKRKRQATDQDEASFRKEVTSYFDISPTLYGSSQSVSPTDISAGTRLRRHSQSTTRRPYFRFHPEYDAIHKRIHSYTTKTGRPQEIASASELHTLPCEETLSGKPRTGRSEEFSSLHSSRRSSGATAKSSPPLGVRPTKETHSYPFRRPKLSRALARSPSWSTRVEGRNASADFARRPSSTVSETKTQTSVGDIIVVRTDQTPLRPPSKSIPTAEKSKTSSIKVETEFTEPDSRRRKTQSSEQQGQTSSRRSSLNPKQILTIPLHYIRRVSLPKRARTPTITELQQSSNVRDTRMADHTSQLKRNYTSETLQRVTGILQEIKQGPQTSLWPPQVIRPLRWRTFSDKSLSQAKKEPQTVQGITSEIGNNQKGSGEQFSDIQSYTSSQRNLRLGVAPSNTPDETATYKVKRSPSAETEEFLRVDISIRGGTSYLPSEARRIHTPPLPEEGADGRWRGFFFDYNAPRRTGSLRGSDSAEAGVDSASTSLESTATLGHTWSAPISKKLERTQSKSKRILTGDWYDVKLAELDLGIQADQGEMNNAKEGDRRVNSLECLSKIQKILQEAEQFDLTIPEHLPSSPLCPRHPRYWRVVKGRGGQFRGCWMHGVGVFE</sequence>
<feature type="compositionally biased region" description="Low complexity" evidence="1">
    <location>
        <begin position="254"/>
        <end position="267"/>
    </location>
</feature>
<reference evidence="2 3" key="1">
    <citation type="submission" date="2013-03" db="EMBL/GenBank/DDBJ databases">
        <title>The Genome Sequence of Cladophialophora psammophila CBS 110553.</title>
        <authorList>
            <consortium name="The Broad Institute Genomics Platform"/>
            <person name="Cuomo C."/>
            <person name="de Hoog S."/>
            <person name="Gorbushina A."/>
            <person name="Walker B."/>
            <person name="Young S.K."/>
            <person name="Zeng Q."/>
            <person name="Gargeya S."/>
            <person name="Fitzgerald M."/>
            <person name="Haas B."/>
            <person name="Abouelleil A."/>
            <person name="Allen A.W."/>
            <person name="Alvarado L."/>
            <person name="Arachchi H.M."/>
            <person name="Berlin A.M."/>
            <person name="Chapman S.B."/>
            <person name="Gainer-Dewar J."/>
            <person name="Goldberg J."/>
            <person name="Griggs A."/>
            <person name="Gujja S."/>
            <person name="Hansen M."/>
            <person name="Howarth C."/>
            <person name="Imamovic A."/>
            <person name="Ireland A."/>
            <person name="Larimer J."/>
            <person name="McCowan C."/>
            <person name="Murphy C."/>
            <person name="Pearson M."/>
            <person name="Poon T.W."/>
            <person name="Priest M."/>
            <person name="Roberts A."/>
            <person name="Saif S."/>
            <person name="Shea T."/>
            <person name="Sisk P."/>
            <person name="Sykes S."/>
            <person name="Wortman J."/>
            <person name="Nusbaum C."/>
            <person name="Birren B."/>
        </authorList>
    </citation>
    <scope>NUCLEOTIDE SEQUENCE [LARGE SCALE GENOMIC DNA]</scope>
    <source>
        <strain evidence="2 3">CBS 110553</strain>
    </source>
</reference>
<evidence type="ECO:0000313" key="3">
    <source>
        <dbReference type="Proteomes" id="UP000019471"/>
    </source>
</evidence>
<organism evidence="2 3">
    <name type="scientific">Cladophialophora psammophila CBS 110553</name>
    <dbReference type="NCBI Taxonomy" id="1182543"/>
    <lineage>
        <taxon>Eukaryota</taxon>
        <taxon>Fungi</taxon>
        <taxon>Dikarya</taxon>
        <taxon>Ascomycota</taxon>
        <taxon>Pezizomycotina</taxon>
        <taxon>Eurotiomycetes</taxon>
        <taxon>Chaetothyriomycetidae</taxon>
        <taxon>Chaetothyriales</taxon>
        <taxon>Herpotrichiellaceae</taxon>
        <taxon>Cladophialophora</taxon>
    </lineage>
</organism>
<evidence type="ECO:0000313" key="2">
    <source>
        <dbReference type="EMBL" id="EXJ69097.1"/>
    </source>
</evidence>
<dbReference type="GeneID" id="19192734"/>
<dbReference type="HOGENOM" id="CLU_026918_0_0_1"/>
<feature type="compositionally biased region" description="Polar residues" evidence="1">
    <location>
        <begin position="1"/>
        <end position="13"/>
    </location>
</feature>
<protein>
    <submittedName>
        <fullName evidence="2">Uncharacterized protein</fullName>
    </submittedName>
</protein>
<feature type="region of interest" description="Disordered" evidence="1">
    <location>
        <begin position="46"/>
        <end position="69"/>
    </location>
</feature>
<comment type="caution">
    <text evidence="2">The sequence shown here is derived from an EMBL/GenBank/DDBJ whole genome shotgun (WGS) entry which is preliminary data.</text>
</comment>
<feature type="compositionally biased region" description="Polar residues" evidence="1">
    <location>
        <begin position="192"/>
        <end position="205"/>
    </location>
</feature>
<dbReference type="STRING" id="1182543.W9WLN4"/>
<dbReference type="EMBL" id="AMGX01000012">
    <property type="protein sequence ID" value="EXJ69097.1"/>
    <property type="molecule type" value="Genomic_DNA"/>
</dbReference>
<keyword evidence="3" id="KW-1185">Reference proteome</keyword>
<name>W9WLN4_9EURO</name>
<dbReference type="OrthoDB" id="3648773at2759"/>
<feature type="region of interest" description="Disordered" evidence="1">
    <location>
        <begin position="101"/>
        <end position="271"/>
    </location>
</feature>
<evidence type="ECO:0000256" key="1">
    <source>
        <dbReference type="SAM" id="MobiDB-lite"/>
    </source>
</evidence>
<dbReference type="AlphaFoldDB" id="W9WLN4"/>
<accession>W9WLN4</accession>
<feature type="compositionally biased region" description="Polar residues" evidence="1">
    <location>
        <begin position="46"/>
        <end position="56"/>
    </location>
</feature>
<dbReference type="RefSeq" id="XP_007746807.1">
    <property type="nucleotide sequence ID" value="XM_007748617.1"/>
</dbReference>
<gene>
    <name evidence="2" type="ORF">A1O5_08032</name>
</gene>
<proteinExistence type="predicted"/>
<feature type="region of interest" description="Disordered" evidence="1">
    <location>
        <begin position="1"/>
        <end position="27"/>
    </location>
</feature>
<dbReference type="eggNOG" id="ENOG502SG9Y">
    <property type="taxonomic scope" value="Eukaryota"/>
</dbReference>
<dbReference type="Proteomes" id="UP000019471">
    <property type="component" value="Unassembled WGS sequence"/>
</dbReference>